<accession>A0ACC3ML99</accession>
<name>A0ACC3ML99_9PEZI</name>
<gene>
    <name evidence="1" type="ORF">LTR37_017055</name>
</gene>
<dbReference type="Proteomes" id="UP001281147">
    <property type="component" value="Unassembled WGS sequence"/>
</dbReference>
<keyword evidence="2" id="KW-1185">Reference proteome</keyword>
<evidence type="ECO:0000313" key="2">
    <source>
        <dbReference type="Proteomes" id="UP001281147"/>
    </source>
</evidence>
<dbReference type="EMBL" id="JAUTXU010000213">
    <property type="protein sequence ID" value="KAK3698230.1"/>
    <property type="molecule type" value="Genomic_DNA"/>
</dbReference>
<reference evidence="1" key="1">
    <citation type="submission" date="2023-07" db="EMBL/GenBank/DDBJ databases">
        <title>Black Yeasts Isolated from many extreme environments.</title>
        <authorList>
            <person name="Coleine C."/>
            <person name="Stajich J.E."/>
            <person name="Selbmann L."/>
        </authorList>
    </citation>
    <scope>NUCLEOTIDE SEQUENCE</scope>
    <source>
        <strain evidence="1">CCFEE 5714</strain>
    </source>
</reference>
<sequence length="478" mass="54420">MLQGYPSKSKTVTVTAAIFLLLLGAHLLYSSPSIPRWRIAQGEAVVDGEANVEDADASAEPDFLPCQQLPGAEDVVVVMRTGATEIQDKLPIHFNTTFVCYQDLLIFSDYPENFYGHQVHDVLASVDQGLKESNNDFELYLRLQQHGRESLHDYELSGKASFEGSKSGKGDNPGWKLDKWKFLPMMNETLKLRPDKKWYVFVESDSYAVWSNILQWLDQLDPSLPHYYGSEVQIGPDVFAHGGSVFVMSKPAIEKGAQIYADKLQEWHDWTNRHWAGDCILGKALLEAGVPLTWGWPMFQGGHPAKMDFTERKGEEKQLWCTPALSYHHFSPTELRAMWEFEQLWIQSRLEKVSKTEKRWSSGKDYSDVLEHRDVFREFVLPSIQEGKRGWWNNLSPNLVENTAGAGEADCQRLCEENGDCLQYMTGPEGCFFSTTHVMLGEYADGFKSGWMDSRLDSWMQKLDTCGGHEGWTVRSFI</sequence>
<proteinExistence type="predicted"/>
<organism evidence="1 2">
    <name type="scientific">Vermiconidia calcicola</name>
    <dbReference type="NCBI Taxonomy" id="1690605"/>
    <lineage>
        <taxon>Eukaryota</taxon>
        <taxon>Fungi</taxon>
        <taxon>Dikarya</taxon>
        <taxon>Ascomycota</taxon>
        <taxon>Pezizomycotina</taxon>
        <taxon>Dothideomycetes</taxon>
        <taxon>Dothideomycetidae</taxon>
        <taxon>Mycosphaerellales</taxon>
        <taxon>Extremaceae</taxon>
        <taxon>Vermiconidia</taxon>
    </lineage>
</organism>
<evidence type="ECO:0000313" key="1">
    <source>
        <dbReference type="EMBL" id="KAK3698230.1"/>
    </source>
</evidence>
<protein>
    <submittedName>
        <fullName evidence="1">Uncharacterized protein</fullName>
    </submittedName>
</protein>
<comment type="caution">
    <text evidence="1">The sequence shown here is derived from an EMBL/GenBank/DDBJ whole genome shotgun (WGS) entry which is preliminary data.</text>
</comment>